<comment type="caution">
    <text evidence="1">The sequence shown here is derived from an EMBL/GenBank/DDBJ whole genome shotgun (WGS) entry which is preliminary data.</text>
</comment>
<keyword evidence="2" id="KW-1185">Reference proteome</keyword>
<organism evidence="1 2">
    <name type="scientific">Saccharothrix carnea</name>
    <dbReference type="NCBI Taxonomy" id="1280637"/>
    <lineage>
        <taxon>Bacteria</taxon>
        <taxon>Bacillati</taxon>
        <taxon>Actinomycetota</taxon>
        <taxon>Actinomycetes</taxon>
        <taxon>Pseudonocardiales</taxon>
        <taxon>Pseudonocardiaceae</taxon>
        <taxon>Saccharothrix</taxon>
    </lineage>
</organism>
<dbReference type="AlphaFoldDB" id="A0A2P8IDE8"/>
<protein>
    <submittedName>
        <fullName evidence="1">Uncharacterized protein</fullName>
    </submittedName>
</protein>
<reference evidence="1 2" key="1">
    <citation type="submission" date="2018-03" db="EMBL/GenBank/DDBJ databases">
        <title>Genomic Encyclopedia of Type Strains, Phase III (KMG-III): the genomes of soil and plant-associated and newly described type strains.</title>
        <authorList>
            <person name="Whitman W."/>
        </authorList>
    </citation>
    <scope>NUCLEOTIDE SEQUENCE [LARGE SCALE GENOMIC DNA]</scope>
    <source>
        <strain evidence="1 2">CGMCC 4.7097</strain>
    </source>
</reference>
<name>A0A2P8IDE8_SACCR</name>
<evidence type="ECO:0000313" key="1">
    <source>
        <dbReference type="EMBL" id="PSL56498.1"/>
    </source>
</evidence>
<accession>A0A2P8IDE8</accession>
<dbReference type="Proteomes" id="UP000241118">
    <property type="component" value="Unassembled WGS sequence"/>
</dbReference>
<proteinExistence type="predicted"/>
<dbReference type="EMBL" id="PYAX01000003">
    <property type="protein sequence ID" value="PSL56498.1"/>
    <property type="molecule type" value="Genomic_DNA"/>
</dbReference>
<dbReference type="RefSeq" id="WP_181320076.1">
    <property type="nucleotide sequence ID" value="NZ_PYAX01000003.1"/>
</dbReference>
<gene>
    <name evidence="1" type="ORF">B0I31_103247</name>
</gene>
<evidence type="ECO:0000313" key="2">
    <source>
        <dbReference type="Proteomes" id="UP000241118"/>
    </source>
</evidence>
<sequence>MNESMRTLAAGEAPRLFAIVEEYGDTEDIRVAGYGLAYEDRAEVNSVEGDFHLSSQSPEHARSLFEISSESAGVRRAHLVWLDAT</sequence>